<dbReference type="Gene3D" id="2.60.40.1530">
    <property type="entry name" value="ntegrin, alpha v. Chain A, domain 4"/>
    <property type="match status" value="1"/>
</dbReference>
<dbReference type="GO" id="GO:0007160">
    <property type="term" value="P:cell-matrix adhesion"/>
    <property type="evidence" value="ECO:0007669"/>
    <property type="project" value="TreeGrafter"/>
</dbReference>
<evidence type="ECO:0000313" key="7">
    <source>
        <dbReference type="Proteomes" id="UP001381693"/>
    </source>
</evidence>
<dbReference type="GO" id="GO:0033627">
    <property type="term" value="P:cell adhesion mediated by integrin"/>
    <property type="evidence" value="ECO:0007669"/>
    <property type="project" value="TreeGrafter"/>
</dbReference>
<organism evidence="6 7">
    <name type="scientific">Halocaridina rubra</name>
    <name type="common">Hawaiian red shrimp</name>
    <dbReference type="NCBI Taxonomy" id="373956"/>
    <lineage>
        <taxon>Eukaryota</taxon>
        <taxon>Metazoa</taxon>
        <taxon>Ecdysozoa</taxon>
        <taxon>Arthropoda</taxon>
        <taxon>Crustacea</taxon>
        <taxon>Multicrustacea</taxon>
        <taxon>Malacostraca</taxon>
        <taxon>Eumalacostraca</taxon>
        <taxon>Eucarida</taxon>
        <taxon>Decapoda</taxon>
        <taxon>Pleocyemata</taxon>
        <taxon>Caridea</taxon>
        <taxon>Atyoidea</taxon>
        <taxon>Atyidae</taxon>
        <taxon>Halocaridina</taxon>
    </lineage>
</organism>
<evidence type="ECO:0000256" key="2">
    <source>
        <dbReference type="ARBA" id="ARBA00023037"/>
    </source>
</evidence>
<dbReference type="InterPro" id="IPR048286">
    <property type="entry name" value="Integrin_alpha_Ig-like_3"/>
</dbReference>
<dbReference type="Pfam" id="PF20806">
    <property type="entry name" value="Integrin_A_Ig_3"/>
    <property type="match status" value="1"/>
</dbReference>
<dbReference type="GO" id="GO:0008305">
    <property type="term" value="C:integrin complex"/>
    <property type="evidence" value="ECO:0007669"/>
    <property type="project" value="TreeGrafter"/>
</dbReference>
<dbReference type="PANTHER" id="PTHR23220:SF133">
    <property type="entry name" value="INTEGRIN ALPHA-PS2"/>
    <property type="match status" value="1"/>
</dbReference>
<dbReference type="GO" id="GO:0009897">
    <property type="term" value="C:external side of plasma membrane"/>
    <property type="evidence" value="ECO:0007669"/>
    <property type="project" value="TreeGrafter"/>
</dbReference>
<name>A0AAN9A0Y3_HALRR</name>
<dbReference type="Gene3D" id="2.60.40.1510">
    <property type="entry name" value="ntegrin, alpha v. Chain A, domain 3"/>
    <property type="match status" value="1"/>
</dbReference>
<keyword evidence="4" id="KW-0325">Glycoprotein</keyword>
<dbReference type="GO" id="GO:0007157">
    <property type="term" value="P:heterophilic cell-cell adhesion via plasma membrane cell adhesion molecules"/>
    <property type="evidence" value="ECO:0007669"/>
    <property type="project" value="UniProtKB-ARBA"/>
</dbReference>
<keyword evidence="3" id="KW-0472">Membrane</keyword>
<comment type="caution">
    <text evidence="6">The sequence shown here is derived from an EMBL/GenBank/DDBJ whole genome shotgun (WGS) entry which is preliminary data.</text>
</comment>
<keyword evidence="7" id="KW-1185">Reference proteome</keyword>
<dbReference type="GO" id="GO:0005178">
    <property type="term" value="F:integrin binding"/>
    <property type="evidence" value="ECO:0007669"/>
    <property type="project" value="TreeGrafter"/>
</dbReference>
<proteinExistence type="predicted"/>
<evidence type="ECO:0000313" key="6">
    <source>
        <dbReference type="EMBL" id="KAK7070374.1"/>
    </source>
</evidence>
<keyword evidence="2" id="KW-0401">Integrin</keyword>
<dbReference type="InterPro" id="IPR032695">
    <property type="entry name" value="Integrin_dom_sf"/>
</dbReference>
<gene>
    <name evidence="6" type="ORF">SK128_009671</name>
</gene>
<protein>
    <recommendedName>
        <fullName evidence="5">Integrin alpha third immunoglobulin-like domain-containing protein</fullName>
    </recommendedName>
</protein>
<evidence type="ECO:0000256" key="3">
    <source>
        <dbReference type="ARBA" id="ARBA00023136"/>
    </source>
</evidence>
<comment type="subcellular location">
    <subcellularLocation>
        <location evidence="1">Membrane</location>
        <topology evidence="1">Single-pass type I membrane protein</topology>
    </subcellularLocation>
</comment>
<dbReference type="SUPFAM" id="SSF69179">
    <property type="entry name" value="Integrin domains"/>
    <property type="match status" value="1"/>
</dbReference>
<reference evidence="6 7" key="1">
    <citation type="submission" date="2023-11" db="EMBL/GenBank/DDBJ databases">
        <title>Halocaridina rubra genome assembly.</title>
        <authorList>
            <person name="Smith C."/>
        </authorList>
    </citation>
    <scope>NUCLEOTIDE SEQUENCE [LARGE SCALE GENOMIC DNA]</scope>
    <source>
        <strain evidence="6">EP-1</strain>
        <tissue evidence="6">Whole</tissue>
    </source>
</reference>
<dbReference type="PANTHER" id="PTHR23220">
    <property type="entry name" value="INTEGRIN ALPHA"/>
    <property type="match status" value="1"/>
</dbReference>
<feature type="domain" description="Integrin alpha third immunoglobulin-like" evidence="5">
    <location>
        <begin position="122"/>
        <end position="310"/>
    </location>
</feature>
<dbReference type="EMBL" id="JAXCGZ010015403">
    <property type="protein sequence ID" value="KAK7070374.1"/>
    <property type="molecule type" value="Genomic_DNA"/>
</dbReference>
<evidence type="ECO:0000256" key="1">
    <source>
        <dbReference type="ARBA" id="ARBA00004479"/>
    </source>
</evidence>
<evidence type="ECO:0000256" key="4">
    <source>
        <dbReference type="ARBA" id="ARBA00023180"/>
    </source>
</evidence>
<accession>A0AAN9A0Y3</accession>
<sequence>MQISNANGDLSYPATEGGNVTCDSDTIGNIACLIGTIFPKNAKEEFKLSLTPTQKFYESLQIHKAFFDVTVNISTSSENSNSNEDTVQFQIPIHVNGSLTLSKDGSNPGIVQYNSSSYFKSPSVAAHEEELGPEIIHTYKIFNPAKFTIYETQVDIKWPLKIDGKYLFYLLEVTLLPPVKPNCIYSNGEIDEYDLKSKPSQETQHNETIIFNRETVEKVKTGGLQTFLRTAIHGRDIEYMNMKCTFTHFDTQDGVTVKFRSRLVQTTLTELKVGGDLKNVSSTAQLQVLQLPLGAQLPDATKTSVSTDIFYQHETPETEVWYNMNKINIRICDLTCTYNM</sequence>
<dbReference type="GO" id="GO:0007229">
    <property type="term" value="P:integrin-mediated signaling pathway"/>
    <property type="evidence" value="ECO:0007669"/>
    <property type="project" value="UniProtKB-KW"/>
</dbReference>
<dbReference type="AlphaFoldDB" id="A0AAN9A0Y3"/>
<evidence type="ECO:0000259" key="5">
    <source>
        <dbReference type="Pfam" id="PF20806"/>
    </source>
</evidence>
<dbReference type="Proteomes" id="UP001381693">
    <property type="component" value="Unassembled WGS sequence"/>
</dbReference>